<dbReference type="SUPFAM" id="SSF55729">
    <property type="entry name" value="Acyl-CoA N-acyltransferases (Nat)"/>
    <property type="match status" value="1"/>
</dbReference>
<dbReference type="EMBL" id="CACRUX010000053">
    <property type="protein sequence ID" value="VYU19179.1"/>
    <property type="molecule type" value="Genomic_DNA"/>
</dbReference>
<dbReference type="InterPro" id="IPR016181">
    <property type="entry name" value="Acyl_CoA_acyltransferase"/>
</dbReference>
<evidence type="ECO:0000313" key="2">
    <source>
        <dbReference type="EMBL" id="VYU19179.1"/>
    </source>
</evidence>
<proteinExistence type="predicted"/>
<dbReference type="Pfam" id="PF00583">
    <property type="entry name" value="Acetyltransf_1"/>
    <property type="match status" value="1"/>
</dbReference>
<protein>
    <submittedName>
        <fullName evidence="2">Putative N-acetyltransferase YtmI</fullName>
        <ecNumber evidence="2">2.3.1.-</ecNumber>
    </submittedName>
</protein>
<feature type="domain" description="N-acetyltransferase" evidence="1">
    <location>
        <begin position="14"/>
        <end position="174"/>
    </location>
</feature>
<dbReference type="RefSeq" id="WP_021841085.1">
    <property type="nucleotide sequence ID" value="NZ_CACRUX010000053.1"/>
</dbReference>
<gene>
    <name evidence="2" type="primary">ytmI</name>
    <name evidence="2" type="ORF">VRLFYP33_01403</name>
</gene>
<accession>A0A6N3CWW6</accession>
<dbReference type="PROSITE" id="PS51186">
    <property type="entry name" value="GNAT"/>
    <property type="match status" value="1"/>
</dbReference>
<name>A0A6N3CWW6_9FIRM</name>
<organism evidence="2">
    <name type="scientific">Veillonella ratti</name>
    <dbReference type="NCBI Taxonomy" id="103892"/>
    <lineage>
        <taxon>Bacteria</taxon>
        <taxon>Bacillati</taxon>
        <taxon>Bacillota</taxon>
        <taxon>Negativicutes</taxon>
        <taxon>Veillonellales</taxon>
        <taxon>Veillonellaceae</taxon>
        <taxon>Veillonella</taxon>
    </lineage>
</organism>
<evidence type="ECO:0000259" key="1">
    <source>
        <dbReference type="PROSITE" id="PS51186"/>
    </source>
</evidence>
<reference evidence="2" key="1">
    <citation type="submission" date="2019-11" db="EMBL/GenBank/DDBJ databases">
        <authorList>
            <person name="Feng L."/>
        </authorList>
    </citation>
    <scope>NUCLEOTIDE SEQUENCE</scope>
    <source>
        <strain evidence="2">VrattiLFYP33</strain>
    </source>
</reference>
<dbReference type="InterPro" id="IPR000182">
    <property type="entry name" value="GNAT_dom"/>
</dbReference>
<keyword evidence="2" id="KW-0012">Acyltransferase</keyword>
<dbReference type="AlphaFoldDB" id="A0A6N3CWW6"/>
<sequence>MSQLQNAQKAQKEITYRQLTKADGPAYYEVLHEGYASNLDYGVDFSASHMTEADATAWVETHPTYGLFVDGQLASSITLRMPWGPKPGPREFPHIGHFVTSPRFKKQGYAKQMLQWIETVILRDQLKAPFVTLGTADTHPWLKDMYLSLGFTITKVTQLPGLSHQTIYFEKKIC</sequence>
<dbReference type="Gene3D" id="3.40.630.30">
    <property type="match status" value="1"/>
</dbReference>
<dbReference type="EC" id="2.3.1.-" evidence="2"/>
<dbReference type="GO" id="GO:0016747">
    <property type="term" value="F:acyltransferase activity, transferring groups other than amino-acyl groups"/>
    <property type="evidence" value="ECO:0007669"/>
    <property type="project" value="InterPro"/>
</dbReference>
<keyword evidence="2" id="KW-0808">Transferase</keyword>